<dbReference type="InParanoid" id="A0A3N4L966"/>
<feature type="region of interest" description="Disordered" evidence="1">
    <location>
        <begin position="1"/>
        <end position="62"/>
    </location>
</feature>
<dbReference type="Proteomes" id="UP000267821">
    <property type="component" value="Unassembled WGS sequence"/>
</dbReference>
<proteinExistence type="predicted"/>
<name>A0A3N4L966_9PEZI</name>
<organism evidence="2 3">
    <name type="scientific">Terfezia boudieri ATCC MYA-4762</name>
    <dbReference type="NCBI Taxonomy" id="1051890"/>
    <lineage>
        <taxon>Eukaryota</taxon>
        <taxon>Fungi</taxon>
        <taxon>Dikarya</taxon>
        <taxon>Ascomycota</taxon>
        <taxon>Pezizomycotina</taxon>
        <taxon>Pezizomycetes</taxon>
        <taxon>Pezizales</taxon>
        <taxon>Pezizaceae</taxon>
        <taxon>Terfezia</taxon>
    </lineage>
</organism>
<keyword evidence="3" id="KW-1185">Reference proteome</keyword>
<dbReference type="PANTHER" id="PTHR39475:SF1">
    <property type="entry name" value="CONIDIATION-SPECIFIC PROTEIN 6"/>
    <property type="match status" value="1"/>
</dbReference>
<protein>
    <submittedName>
        <fullName evidence="2">Uncharacterized protein</fullName>
    </submittedName>
</protein>
<accession>A0A3N4L966</accession>
<sequence length="121" mass="13776">MAHHYSRKPNPGSGAMQSQVGNPQVYEDSDQKTSKKTKSPDQLVHEVHKEMGGDPAQDLFDLKDQRSNAKRLAAAEKRMHEQERVGKYNEPDDPRMPAWRNGHEPSKGAKLDAQIMQEERE</sequence>
<dbReference type="PANTHER" id="PTHR39475">
    <property type="entry name" value="CONIDIATION-SPECIFIC PROTEIN 6"/>
    <property type="match status" value="1"/>
</dbReference>
<evidence type="ECO:0000313" key="2">
    <source>
        <dbReference type="EMBL" id="RPB18278.1"/>
    </source>
</evidence>
<feature type="compositionally biased region" description="Basic and acidic residues" evidence="1">
    <location>
        <begin position="43"/>
        <end position="52"/>
    </location>
</feature>
<feature type="region of interest" description="Disordered" evidence="1">
    <location>
        <begin position="74"/>
        <end position="121"/>
    </location>
</feature>
<dbReference type="AlphaFoldDB" id="A0A3N4L966"/>
<dbReference type="EMBL" id="ML121653">
    <property type="protein sequence ID" value="RPB18278.1"/>
    <property type="molecule type" value="Genomic_DNA"/>
</dbReference>
<evidence type="ECO:0000313" key="3">
    <source>
        <dbReference type="Proteomes" id="UP000267821"/>
    </source>
</evidence>
<feature type="compositionally biased region" description="Basic and acidic residues" evidence="1">
    <location>
        <begin position="74"/>
        <end position="110"/>
    </location>
</feature>
<reference evidence="2 3" key="1">
    <citation type="journal article" date="2018" name="Nat. Ecol. Evol.">
        <title>Pezizomycetes genomes reveal the molecular basis of ectomycorrhizal truffle lifestyle.</title>
        <authorList>
            <person name="Murat C."/>
            <person name="Payen T."/>
            <person name="Noel B."/>
            <person name="Kuo A."/>
            <person name="Morin E."/>
            <person name="Chen J."/>
            <person name="Kohler A."/>
            <person name="Krizsan K."/>
            <person name="Balestrini R."/>
            <person name="Da Silva C."/>
            <person name="Montanini B."/>
            <person name="Hainaut M."/>
            <person name="Levati E."/>
            <person name="Barry K.W."/>
            <person name="Belfiori B."/>
            <person name="Cichocki N."/>
            <person name="Clum A."/>
            <person name="Dockter R.B."/>
            <person name="Fauchery L."/>
            <person name="Guy J."/>
            <person name="Iotti M."/>
            <person name="Le Tacon F."/>
            <person name="Lindquist E.A."/>
            <person name="Lipzen A."/>
            <person name="Malagnac F."/>
            <person name="Mello A."/>
            <person name="Molinier V."/>
            <person name="Miyauchi S."/>
            <person name="Poulain J."/>
            <person name="Riccioni C."/>
            <person name="Rubini A."/>
            <person name="Sitrit Y."/>
            <person name="Splivallo R."/>
            <person name="Traeger S."/>
            <person name="Wang M."/>
            <person name="Zifcakova L."/>
            <person name="Wipf D."/>
            <person name="Zambonelli A."/>
            <person name="Paolocci F."/>
            <person name="Nowrousian M."/>
            <person name="Ottonello S."/>
            <person name="Baldrian P."/>
            <person name="Spatafora J.W."/>
            <person name="Henrissat B."/>
            <person name="Nagy L.G."/>
            <person name="Aury J.M."/>
            <person name="Wincker P."/>
            <person name="Grigoriev I.V."/>
            <person name="Bonfante P."/>
            <person name="Martin F.M."/>
        </authorList>
    </citation>
    <scope>NUCLEOTIDE SEQUENCE [LARGE SCALE GENOMIC DNA]</scope>
    <source>
        <strain evidence="2 3">ATCC MYA-4762</strain>
    </source>
</reference>
<gene>
    <name evidence="2" type="ORF">L211DRAFT_797638</name>
</gene>
<dbReference type="OrthoDB" id="3358750at2759"/>
<evidence type="ECO:0000256" key="1">
    <source>
        <dbReference type="SAM" id="MobiDB-lite"/>
    </source>
</evidence>